<dbReference type="AlphaFoldDB" id="A0A8E2I412"/>
<feature type="short sequence motif" description="HXTX 2" evidence="2">
    <location>
        <begin position="129"/>
        <end position="132"/>
    </location>
</feature>
<feature type="domain" description="Phosphoesterase HXTX" evidence="3">
    <location>
        <begin position="10"/>
        <end position="94"/>
    </location>
</feature>
<protein>
    <recommendedName>
        <fullName evidence="2">RNA 2',3'-cyclic phosphodiesterase</fullName>
        <shortName evidence="2">RNA 2',3'-CPDase</shortName>
        <ecNumber evidence="2">3.1.4.58</ecNumber>
    </recommendedName>
</protein>
<feature type="active site" description="Proton donor" evidence="2">
    <location>
        <position position="43"/>
    </location>
</feature>
<organism evidence="4 5">
    <name type="scientific">Heyndrickxia oleronia</name>
    <dbReference type="NCBI Taxonomy" id="38875"/>
    <lineage>
        <taxon>Bacteria</taxon>
        <taxon>Bacillati</taxon>
        <taxon>Bacillota</taxon>
        <taxon>Bacilli</taxon>
        <taxon>Bacillales</taxon>
        <taxon>Bacillaceae</taxon>
        <taxon>Heyndrickxia</taxon>
    </lineage>
</organism>
<dbReference type="RefSeq" id="WP_078111179.1">
    <property type="nucleotide sequence ID" value="NZ_CP065424.1"/>
</dbReference>
<feature type="short sequence motif" description="HXTX 1" evidence="2">
    <location>
        <begin position="43"/>
        <end position="46"/>
    </location>
</feature>
<dbReference type="GO" id="GO:0008664">
    <property type="term" value="F:RNA 2',3'-cyclic 3'-phosphodiesterase activity"/>
    <property type="evidence" value="ECO:0007669"/>
    <property type="project" value="UniProtKB-EC"/>
</dbReference>
<accession>A0A8E2I412</accession>
<dbReference type="PANTHER" id="PTHR35561:SF1">
    <property type="entry name" value="RNA 2',3'-CYCLIC PHOSPHODIESTERASE"/>
    <property type="match status" value="1"/>
</dbReference>
<keyword evidence="4" id="KW-0436">Ligase</keyword>
<comment type="catalytic activity">
    <reaction evidence="2">
        <text>a 3'-end 2',3'-cyclophospho-ribonucleotide-RNA + H2O = a 3'-end 2'-phospho-ribonucleotide-RNA + H(+)</text>
        <dbReference type="Rhea" id="RHEA:11828"/>
        <dbReference type="Rhea" id="RHEA-COMP:10464"/>
        <dbReference type="Rhea" id="RHEA-COMP:17353"/>
        <dbReference type="ChEBI" id="CHEBI:15377"/>
        <dbReference type="ChEBI" id="CHEBI:15378"/>
        <dbReference type="ChEBI" id="CHEBI:83064"/>
        <dbReference type="ChEBI" id="CHEBI:173113"/>
        <dbReference type="EC" id="3.1.4.58"/>
    </reaction>
</comment>
<proteinExistence type="inferred from homology"/>
<dbReference type="SUPFAM" id="SSF55144">
    <property type="entry name" value="LigT-like"/>
    <property type="match status" value="1"/>
</dbReference>
<dbReference type="Gene3D" id="3.90.1140.10">
    <property type="entry name" value="Cyclic phosphodiesterase"/>
    <property type="match status" value="1"/>
</dbReference>
<feature type="domain" description="Phosphoesterase HXTX" evidence="3">
    <location>
        <begin position="100"/>
        <end position="168"/>
    </location>
</feature>
<reference evidence="4 5" key="1">
    <citation type="submission" date="2017-01" db="EMBL/GenBank/DDBJ databases">
        <title>Draft genome sequence of Bacillus oleronius.</title>
        <authorList>
            <person name="Allam M."/>
        </authorList>
    </citation>
    <scope>NUCLEOTIDE SEQUENCE [LARGE SCALE GENOMIC DNA]</scope>
    <source>
        <strain evidence="4 5">DSM 9356</strain>
    </source>
</reference>
<evidence type="ECO:0000256" key="1">
    <source>
        <dbReference type="ARBA" id="ARBA00022801"/>
    </source>
</evidence>
<evidence type="ECO:0000259" key="3">
    <source>
        <dbReference type="Pfam" id="PF02834"/>
    </source>
</evidence>
<keyword evidence="1 2" id="KW-0378">Hydrolase</keyword>
<dbReference type="EC" id="3.1.4.58" evidence="2"/>
<sequence length="187" mass="22074">MQSRHYFFAVPIPSAIKNKLFEWCDEIKKDYPFKRWVHPEDYHITLAFLGNAEINQLNLALNLMKESLIEISSFRLQINHIGIFGRNETPRIFWAGVHESNELNKLRVNVYEKCIQSGFQLDEKPFRPHITLARKWEQSFGAFSLSSLQEKFIKMEEFNIEEVVLYETVLEAVPKYQKKASIYLGDE</sequence>
<dbReference type="EMBL" id="MTLA01000332">
    <property type="protein sequence ID" value="OOP66311.1"/>
    <property type="molecule type" value="Genomic_DNA"/>
</dbReference>
<evidence type="ECO:0000313" key="5">
    <source>
        <dbReference type="Proteomes" id="UP000189761"/>
    </source>
</evidence>
<dbReference type="Pfam" id="PF02834">
    <property type="entry name" value="LigT_PEase"/>
    <property type="match status" value="2"/>
</dbReference>
<evidence type="ECO:0000313" key="4">
    <source>
        <dbReference type="EMBL" id="OOP66311.1"/>
    </source>
</evidence>
<feature type="active site" description="Proton acceptor" evidence="2">
    <location>
        <position position="129"/>
    </location>
</feature>
<dbReference type="HAMAP" id="MF_01940">
    <property type="entry name" value="RNA_CPDase"/>
    <property type="match status" value="1"/>
</dbReference>
<name>A0A8E2I412_9BACI</name>
<dbReference type="InterPro" id="IPR009097">
    <property type="entry name" value="Cyclic_Pdiesterase"/>
</dbReference>
<comment type="similarity">
    <text evidence="2">Belongs to the 2H phosphoesterase superfamily. ThpR family.</text>
</comment>
<gene>
    <name evidence="4" type="ORF">BWZ43_21670</name>
</gene>
<evidence type="ECO:0000256" key="2">
    <source>
        <dbReference type="HAMAP-Rule" id="MF_01940"/>
    </source>
</evidence>
<comment type="caution">
    <text evidence="4">The sequence shown here is derived from an EMBL/GenBank/DDBJ whole genome shotgun (WGS) entry which is preliminary data.</text>
</comment>
<dbReference type="Proteomes" id="UP000189761">
    <property type="component" value="Unassembled WGS sequence"/>
</dbReference>
<dbReference type="InterPro" id="IPR004175">
    <property type="entry name" value="RNA_CPDase"/>
</dbReference>
<dbReference type="GO" id="GO:0016874">
    <property type="term" value="F:ligase activity"/>
    <property type="evidence" value="ECO:0007669"/>
    <property type="project" value="UniProtKB-KW"/>
</dbReference>
<dbReference type="GO" id="GO:0004113">
    <property type="term" value="F:2',3'-cyclic-nucleotide 3'-phosphodiesterase activity"/>
    <property type="evidence" value="ECO:0007669"/>
    <property type="project" value="InterPro"/>
</dbReference>
<dbReference type="NCBIfam" id="TIGR02258">
    <property type="entry name" value="2_5_ligase"/>
    <property type="match status" value="1"/>
</dbReference>
<keyword evidence="5" id="KW-1185">Reference proteome</keyword>
<dbReference type="InterPro" id="IPR014051">
    <property type="entry name" value="Phosphoesterase_HXTX"/>
</dbReference>
<comment type="function">
    <text evidence="2">Hydrolyzes RNA 2',3'-cyclic phosphodiester to an RNA 2'-phosphomonoester.</text>
</comment>
<dbReference type="PANTHER" id="PTHR35561">
    <property type="entry name" value="RNA 2',3'-CYCLIC PHOSPHODIESTERASE"/>
    <property type="match status" value="1"/>
</dbReference>